<dbReference type="Pfam" id="PF26109">
    <property type="entry name" value="WHD_BrxR"/>
    <property type="match status" value="1"/>
</dbReference>
<protein>
    <recommendedName>
        <fullName evidence="6">WYL domain-containing protein</fullName>
    </recommendedName>
</protein>
<evidence type="ECO:0008006" key="6">
    <source>
        <dbReference type="Google" id="ProtNLM"/>
    </source>
</evidence>
<sequence>MTRMMSNCPPDFFKSLRNGQAIQARLEWLENRIFWVGELNRSDLVTRFEISPQQASADIKLYQDLASNNLQYNTSRKLYIKAETFEACFEKNLQQWLAENGQEEADLRSIQLESVKPIKRDMGDDVLMAIARSFRLRLPISVLYQSMKSDAPQWRVVCPHTIVETEIRWHIRAFMVEKGVFADLIPGRILEVKDEINESWVGPEEDVAWNTMADIILVPSSTLSADQRLVVERDYRMVDGRYVISTRECLVYYQLSSMYLVDAVREHKGEPQDRNFGLAVSNWKELMKYVKD</sequence>
<dbReference type="AlphaFoldDB" id="A0A8I1JIK5"/>
<evidence type="ECO:0000259" key="3">
    <source>
        <dbReference type="Pfam" id="PF26109"/>
    </source>
</evidence>
<feature type="domain" description="DNA-binding transcriptional repressor CapW winged helix-turn-helix" evidence="3">
    <location>
        <begin position="23"/>
        <end position="91"/>
    </location>
</feature>
<evidence type="ECO:0000259" key="2">
    <source>
        <dbReference type="Pfam" id="PF26107"/>
    </source>
</evidence>
<reference evidence="4" key="1">
    <citation type="submission" date="2020-12" db="EMBL/GenBank/DDBJ databases">
        <title>Enhanced detection system for hospital associated transmission using whole genome sequencing surveillance.</title>
        <authorList>
            <person name="Harrison L.H."/>
            <person name="Van Tyne D."/>
            <person name="Marsh J.W."/>
            <person name="Griffith M.P."/>
            <person name="Snyder D.J."/>
            <person name="Cooper V.S."/>
            <person name="Mustapha M."/>
        </authorList>
    </citation>
    <scope>NUCLEOTIDE SEQUENCE</scope>
    <source>
        <strain evidence="4">PSB00042</strain>
    </source>
</reference>
<name>A0A8I1JIK5_PSEPU</name>
<dbReference type="Pfam" id="PF13280">
    <property type="entry name" value="WYL"/>
    <property type="match status" value="1"/>
</dbReference>
<proteinExistence type="predicted"/>
<evidence type="ECO:0000259" key="1">
    <source>
        <dbReference type="Pfam" id="PF13280"/>
    </source>
</evidence>
<accession>A0A8I1JIK5</accession>
<comment type="caution">
    <text evidence="4">The sequence shown here is derived from an EMBL/GenBank/DDBJ whole genome shotgun (WGS) entry which is preliminary data.</text>
</comment>
<dbReference type="RefSeq" id="WP_198747500.1">
    <property type="nucleotide sequence ID" value="NZ_JAEHTE010000015.1"/>
</dbReference>
<dbReference type="Pfam" id="PF26107">
    <property type="entry name" value="BrxR_CTD"/>
    <property type="match status" value="1"/>
</dbReference>
<gene>
    <name evidence="4" type="ORF">JEU22_14375</name>
</gene>
<dbReference type="InterPro" id="IPR016634">
    <property type="entry name" value="CapW-like"/>
</dbReference>
<evidence type="ECO:0000313" key="5">
    <source>
        <dbReference type="Proteomes" id="UP000637061"/>
    </source>
</evidence>
<dbReference type="PIRSF" id="PIRSF015558">
    <property type="entry name" value="Txn_reg_DeoR_prd"/>
    <property type="match status" value="1"/>
</dbReference>
<dbReference type="InterPro" id="IPR059019">
    <property type="entry name" value="WHD_CapW"/>
</dbReference>
<dbReference type="InterPro" id="IPR026881">
    <property type="entry name" value="WYL_dom"/>
</dbReference>
<dbReference type="EMBL" id="JAEHTE010000015">
    <property type="protein sequence ID" value="MBI6885097.1"/>
    <property type="molecule type" value="Genomic_DNA"/>
</dbReference>
<dbReference type="Proteomes" id="UP000637061">
    <property type="component" value="Unassembled WGS sequence"/>
</dbReference>
<feature type="domain" description="WYL" evidence="1">
    <location>
        <begin position="126"/>
        <end position="179"/>
    </location>
</feature>
<dbReference type="PROSITE" id="PS52050">
    <property type="entry name" value="WYL"/>
    <property type="match status" value="1"/>
</dbReference>
<evidence type="ECO:0000313" key="4">
    <source>
        <dbReference type="EMBL" id="MBI6885097.1"/>
    </source>
</evidence>
<dbReference type="InterPro" id="IPR059020">
    <property type="entry name" value="CapW_CTD"/>
</dbReference>
<feature type="domain" description="DNA-binding transcriptional repressor CapW C-terminal dimerisation" evidence="2">
    <location>
        <begin position="212"/>
        <end position="286"/>
    </location>
</feature>
<organism evidence="4 5">
    <name type="scientific">Pseudomonas putida</name>
    <name type="common">Arthrobacter siderocapsulatus</name>
    <dbReference type="NCBI Taxonomy" id="303"/>
    <lineage>
        <taxon>Bacteria</taxon>
        <taxon>Pseudomonadati</taxon>
        <taxon>Pseudomonadota</taxon>
        <taxon>Gammaproteobacteria</taxon>
        <taxon>Pseudomonadales</taxon>
        <taxon>Pseudomonadaceae</taxon>
        <taxon>Pseudomonas</taxon>
    </lineage>
</organism>